<dbReference type="GO" id="GO:0035438">
    <property type="term" value="F:cyclic-di-GMP binding"/>
    <property type="evidence" value="ECO:0007669"/>
    <property type="project" value="UniProtKB-UniRule"/>
</dbReference>
<evidence type="ECO:0000256" key="1">
    <source>
        <dbReference type="ARBA" id="ARBA00022636"/>
    </source>
</evidence>
<dbReference type="AlphaFoldDB" id="A0A5C0AYN6"/>
<dbReference type="HAMAP" id="MF_01457">
    <property type="entry name" value="YcgR"/>
    <property type="match status" value="1"/>
</dbReference>
<feature type="domain" description="Type III secretion system flagellar brake protein YcgR PilZN" evidence="7">
    <location>
        <begin position="32"/>
        <end position="138"/>
    </location>
</feature>
<evidence type="ECO:0000256" key="3">
    <source>
        <dbReference type="ARBA" id="ARBA00023143"/>
    </source>
</evidence>
<proteinExistence type="inferred from homology"/>
<dbReference type="GO" id="GO:0071945">
    <property type="term" value="P:regulation of bacterial-type flagellum-dependent cell motility by regulation of motor speed"/>
    <property type="evidence" value="ECO:0007669"/>
    <property type="project" value="UniProtKB-UniRule"/>
</dbReference>
<protein>
    <recommendedName>
        <fullName evidence="4">Flagellar brake protein YcgR</fullName>
    </recommendedName>
    <alternativeName>
        <fullName evidence="4">Cyclic di-GMP binding protein YcgR</fullName>
    </alternativeName>
</protein>
<dbReference type="Gene3D" id="2.30.110.10">
    <property type="entry name" value="Electron Transport, Fmn-binding Protein, Chain A"/>
    <property type="match status" value="1"/>
</dbReference>
<evidence type="ECO:0000259" key="7">
    <source>
        <dbReference type="Pfam" id="PF07317"/>
    </source>
</evidence>
<reference evidence="8 9" key="1">
    <citation type="submission" date="2019-08" db="EMBL/GenBank/DDBJ databases">
        <title>Amphibian skin-associated Pigmentiphaga: genome sequence and occurrence across geography and hosts.</title>
        <authorList>
            <person name="Bletz M.C."/>
            <person name="Bunk B."/>
            <person name="Sproeer C."/>
            <person name="Biwer P."/>
            <person name="Reiter S."/>
            <person name="Rabemananjara F.C.E."/>
            <person name="Schulz S."/>
            <person name="Overmann J."/>
            <person name="Vences M."/>
        </authorList>
    </citation>
    <scope>NUCLEOTIDE SEQUENCE [LARGE SCALE GENOMIC DNA]</scope>
    <source>
        <strain evidence="8 9">Mada1488</strain>
    </source>
</reference>
<dbReference type="InterPro" id="IPR009926">
    <property type="entry name" value="T3SS_YcgR_PilZN"/>
</dbReference>
<keyword evidence="2 4" id="KW-0547">Nucleotide-binding</keyword>
<dbReference type="RefSeq" id="WP_148816362.1">
    <property type="nucleotide sequence ID" value="NZ_CP043046.1"/>
</dbReference>
<dbReference type="Pfam" id="PF07317">
    <property type="entry name" value="PilZN"/>
    <property type="match status" value="1"/>
</dbReference>
<evidence type="ECO:0000256" key="5">
    <source>
        <dbReference type="SAM" id="MobiDB-lite"/>
    </source>
</evidence>
<dbReference type="Gene3D" id="2.40.10.220">
    <property type="entry name" value="predicted glycosyltransferase like domains"/>
    <property type="match status" value="1"/>
</dbReference>
<dbReference type="InterPro" id="IPR012349">
    <property type="entry name" value="Split_barrel_FMN-bd"/>
</dbReference>
<keyword evidence="9" id="KW-1185">Reference proteome</keyword>
<dbReference type="Proteomes" id="UP000325161">
    <property type="component" value="Chromosome"/>
</dbReference>
<evidence type="ECO:0000313" key="9">
    <source>
        <dbReference type="Proteomes" id="UP000325161"/>
    </source>
</evidence>
<sequence length="262" mass="28577">MSLSTDTHPMSSEALNAPPSDDAKDEPSMDSYRLVHPLDICSVLADLRRGRNPLTMRWGVGAQQGVTSVVHVDNAKQEWMFEPDMAPGVTDSLLAAKAIAFSGSASGIRVRFVTPPPVERKIDGVRVLVSPLPQSLIRLQMRRHFRAVAKKSNPYGCVSVLADGKERSLYLHDISLGGVGLRARDLPLDDLPIGTVLSDALLSFGELGSLQIGLRVMSQRAVDMAVGQVSHFGCQFIDPGRSDEPFVQRVIYHLELLRRNGA</sequence>
<feature type="region of interest" description="Disordered" evidence="5">
    <location>
        <begin position="1"/>
        <end position="29"/>
    </location>
</feature>
<evidence type="ECO:0000256" key="4">
    <source>
        <dbReference type="HAMAP-Rule" id="MF_01457"/>
    </source>
</evidence>
<comment type="subcellular location">
    <subcellularLocation>
        <location evidence="4">Bacterial flagellum basal body</location>
    </subcellularLocation>
</comment>
<organism evidence="8 9">
    <name type="scientific">Pigmentiphaga aceris</name>
    <dbReference type="NCBI Taxonomy" id="1940612"/>
    <lineage>
        <taxon>Bacteria</taxon>
        <taxon>Pseudomonadati</taxon>
        <taxon>Pseudomonadota</taxon>
        <taxon>Betaproteobacteria</taxon>
        <taxon>Burkholderiales</taxon>
        <taxon>Alcaligenaceae</taxon>
        <taxon>Pigmentiphaga</taxon>
    </lineage>
</organism>
<keyword evidence="1 4" id="KW-0973">c-di-GMP</keyword>
<name>A0A5C0AYN6_9BURK</name>
<evidence type="ECO:0000259" key="6">
    <source>
        <dbReference type="Pfam" id="PF07238"/>
    </source>
</evidence>
<dbReference type="GO" id="GO:0071973">
    <property type="term" value="P:bacterial-type flagellum-dependent cell motility"/>
    <property type="evidence" value="ECO:0007669"/>
    <property type="project" value="UniProtKB-UniRule"/>
</dbReference>
<comment type="similarity">
    <text evidence="4">Belongs to the YcgR family.</text>
</comment>
<dbReference type="InterPro" id="IPR023787">
    <property type="entry name" value="T3SS_YcgR"/>
</dbReference>
<dbReference type="KEGG" id="pacr:FXN63_16780"/>
<keyword evidence="8" id="KW-0966">Cell projection</keyword>
<feature type="domain" description="PilZ" evidence="6">
    <location>
        <begin position="141"/>
        <end position="244"/>
    </location>
</feature>
<dbReference type="Pfam" id="PF07238">
    <property type="entry name" value="PilZ"/>
    <property type="match status" value="1"/>
</dbReference>
<gene>
    <name evidence="4" type="primary">ycgR</name>
    <name evidence="8" type="ORF">FXN63_16780</name>
</gene>
<keyword evidence="3 4" id="KW-0975">Bacterial flagellum</keyword>
<comment type="subunit">
    <text evidence="4">Monomer. Interacts with the flagellar basal bodies.</text>
</comment>
<evidence type="ECO:0000256" key="2">
    <source>
        <dbReference type="ARBA" id="ARBA00022741"/>
    </source>
</evidence>
<accession>A0A5C0AYN6</accession>
<evidence type="ECO:0000313" key="8">
    <source>
        <dbReference type="EMBL" id="QEI07315.1"/>
    </source>
</evidence>
<dbReference type="GO" id="GO:0009425">
    <property type="term" value="C:bacterial-type flagellum basal body"/>
    <property type="evidence" value="ECO:0007669"/>
    <property type="project" value="UniProtKB-SubCell"/>
</dbReference>
<dbReference type="EMBL" id="CP043046">
    <property type="protein sequence ID" value="QEI07315.1"/>
    <property type="molecule type" value="Genomic_DNA"/>
</dbReference>
<dbReference type="OrthoDB" id="5572581at2"/>
<feature type="compositionally biased region" description="Polar residues" evidence="5">
    <location>
        <begin position="1"/>
        <end position="14"/>
    </location>
</feature>
<comment type="function">
    <text evidence="4">Acts as a flagellar brake, regulating swimming and swarming in a bis-(3'-5') cyclic diguanylic acid (c-di-GMP)-dependent manner. Binds 1 c-di-GMP dimer per subunit. Increasing levels of c-di-GMP lead to decreased motility.</text>
</comment>
<keyword evidence="8" id="KW-0969">Cilium</keyword>
<dbReference type="InterPro" id="IPR009875">
    <property type="entry name" value="PilZ_domain"/>
</dbReference>
<keyword evidence="8" id="KW-0282">Flagellum</keyword>